<evidence type="ECO:0000313" key="1">
    <source>
        <dbReference type="EMBL" id="MBB6439420.1"/>
    </source>
</evidence>
<dbReference type="Proteomes" id="UP000540423">
    <property type="component" value="Unassembled WGS sequence"/>
</dbReference>
<comment type="caution">
    <text evidence="1">The sequence shown here is derived from an EMBL/GenBank/DDBJ whole genome shotgun (WGS) entry which is preliminary data.</text>
</comment>
<reference evidence="1 2" key="1">
    <citation type="submission" date="2020-08" db="EMBL/GenBank/DDBJ databases">
        <title>Genomic Encyclopedia of Type Strains, Phase IV (KMG-IV): sequencing the most valuable type-strain genomes for metagenomic binning, comparative biology and taxonomic classification.</title>
        <authorList>
            <person name="Goeker M."/>
        </authorList>
    </citation>
    <scope>NUCLEOTIDE SEQUENCE [LARGE SCALE GENOMIC DNA]</scope>
    <source>
        <strain evidence="1 2">DSM 40141</strain>
    </source>
</reference>
<evidence type="ECO:0008006" key="3">
    <source>
        <dbReference type="Google" id="ProtNLM"/>
    </source>
</evidence>
<proteinExistence type="predicted"/>
<dbReference type="AlphaFoldDB" id="A0A7X0HKM6"/>
<dbReference type="EMBL" id="JACHEM010000021">
    <property type="protein sequence ID" value="MBB6439420.1"/>
    <property type="molecule type" value="Genomic_DNA"/>
</dbReference>
<protein>
    <recommendedName>
        <fullName evidence="3">PIN domain-containing protein</fullName>
    </recommendedName>
</protein>
<sequence>MIGGRILDTTALAAAARGSLYMQALLSIAHQRVIPLLAPSTALSDAYASLKPDAAHALSAILRFPLLTVAALDEADARGAGLLRSNVDTGAGTAAGHVAYLAAARQWPVITGEPDRLRALYPDIELEDLP</sequence>
<gene>
    <name evidence="1" type="ORF">HNQ79_005932</name>
</gene>
<name>A0A7X0HKM6_9ACTN</name>
<evidence type="ECO:0000313" key="2">
    <source>
        <dbReference type="Proteomes" id="UP000540423"/>
    </source>
</evidence>
<dbReference type="RefSeq" id="WP_185035977.1">
    <property type="nucleotide sequence ID" value="NZ_BNBN01000015.1"/>
</dbReference>
<keyword evidence="2" id="KW-1185">Reference proteome</keyword>
<organism evidence="1 2">
    <name type="scientific">Streptomyces candidus</name>
    <dbReference type="NCBI Taxonomy" id="67283"/>
    <lineage>
        <taxon>Bacteria</taxon>
        <taxon>Bacillati</taxon>
        <taxon>Actinomycetota</taxon>
        <taxon>Actinomycetes</taxon>
        <taxon>Kitasatosporales</taxon>
        <taxon>Streptomycetaceae</taxon>
        <taxon>Streptomyces</taxon>
    </lineage>
</organism>
<accession>A0A7X0HKM6</accession>